<dbReference type="GO" id="GO:0008837">
    <property type="term" value="F:diaminopimelate epimerase activity"/>
    <property type="evidence" value="ECO:0007669"/>
    <property type="project" value="UniProtKB-UniRule"/>
</dbReference>
<dbReference type="AlphaFoldDB" id="A0A948TH72"/>
<evidence type="ECO:0000256" key="8">
    <source>
        <dbReference type="ARBA" id="ARBA00051712"/>
    </source>
</evidence>
<dbReference type="Pfam" id="PF01678">
    <property type="entry name" value="DAP_epimerase"/>
    <property type="match status" value="2"/>
</dbReference>
<comment type="pathway">
    <text evidence="1 9">Amino-acid biosynthesis; L-lysine biosynthesis via DAP pathway; DL-2,6-diaminopimelate from LL-2,6-diaminopimelate: step 1/1.</text>
</comment>
<dbReference type="Proteomes" id="UP000733611">
    <property type="component" value="Unassembled WGS sequence"/>
</dbReference>
<feature type="binding site" evidence="9">
    <location>
        <begin position="235"/>
        <end position="236"/>
    </location>
    <ligand>
        <name>substrate</name>
    </ligand>
</feature>
<feature type="site" description="Could be important to modulate the pK values of the two catalytic cysteine residues" evidence="9">
    <location>
        <position position="225"/>
    </location>
</feature>
<dbReference type="PANTHER" id="PTHR31689">
    <property type="entry name" value="DIAMINOPIMELATE EPIMERASE, CHLOROPLASTIC"/>
    <property type="match status" value="1"/>
</dbReference>
<gene>
    <name evidence="9 11" type="primary">dapF</name>
    <name evidence="11" type="ORF">H9847_07555</name>
</gene>
<dbReference type="InterPro" id="IPR018510">
    <property type="entry name" value="DAP_epimerase_AS"/>
</dbReference>
<comment type="caution">
    <text evidence="11">The sequence shown here is derived from an EMBL/GenBank/DDBJ whole genome shotgun (WGS) entry which is preliminary data.</text>
</comment>
<feature type="active site" description="Proton donor" evidence="9">
    <location>
        <position position="73"/>
    </location>
</feature>
<dbReference type="GO" id="GO:0005829">
    <property type="term" value="C:cytosol"/>
    <property type="evidence" value="ECO:0007669"/>
    <property type="project" value="TreeGrafter"/>
</dbReference>
<dbReference type="SUPFAM" id="SSF54506">
    <property type="entry name" value="Diaminopimelate epimerase-like"/>
    <property type="match status" value="1"/>
</dbReference>
<dbReference type="GO" id="GO:0009089">
    <property type="term" value="P:lysine biosynthetic process via diaminopimelate"/>
    <property type="evidence" value="ECO:0007669"/>
    <property type="project" value="UniProtKB-UniRule"/>
</dbReference>
<dbReference type="NCBIfam" id="TIGR00652">
    <property type="entry name" value="DapF"/>
    <property type="match status" value="1"/>
</dbReference>
<feature type="active site" description="Proton acceptor" evidence="9">
    <location>
        <position position="234"/>
    </location>
</feature>
<dbReference type="PROSITE" id="PS01326">
    <property type="entry name" value="DAP_EPIMERASE"/>
    <property type="match status" value="1"/>
</dbReference>
<sequence length="291" mass="32134">MKFTKMHGLGNDFMVVDGVRQKVFFNPDLIKRLGDRHFGVGFDQLLLVEPPYNPDLDFHYRIFNRDGSEVQMCGNGARCFARFVLDHGLCNKNEIKVSTMAGQLVLKVESDGEVVVNMGVPEFTPAKLPFTMESSATCYDLPLTQELKDSDSEALKQWVAEHPTLKIGAVSMGNPHMTTVVPDVATFPVELVGPMLERHSFFPERVNVGFMQVLSRHEVKLRVYERGCGETMACGTGACAAAVIGMSQGLLDHKVKVELPGGKLRITWEGESNPVLMKGPATTVFEGTIEI</sequence>
<dbReference type="HAMAP" id="MF_00197">
    <property type="entry name" value="DAP_epimerase"/>
    <property type="match status" value="1"/>
</dbReference>
<evidence type="ECO:0000256" key="2">
    <source>
        <dbReference type="ARBA" id="ARBA00010219"/>
    </source>
</evidence>
<feature type="site" description="Could be important to modulate the pK values of the two catalytic cysteine residues" evidence="9">
    <location>
        <position position="176"/>
    </location>
</feature>
<evidence type="ECO:0000256" key="7">
    <source>
        <dbReference type="ARBA" id="ARBA00023235"/>
    </source>
</evidence>
<accession>A0A948TH72</accession>
<comment type="subcellular location">
    <subcellularLocation>
        <location evidence="9">Cytoplasm</location>
    </subcellularLocation>
</comment>
<dbReference type="EMBL" id="JAHLFE010000154">
    <property type="protein sequence ID" value="MBU3844702.1"/>
    <property type="molecule type" value="Genomic_DNA"/>
</dbReference>
<dbReference type="FunFam" id="3.10.310.10:FF:000001">
    <property type="entry name" value="Diaminopimelate epimerase"/>
    <property type="match status" value="1"/>
</dbReference>
<protein>
    <recommendedName>
        <fullName evidence="3 9">Diaminopimelate epimerase</fullName>
        <shortName evidence="9">DAP epimerase</shortName>
        <ecNumber evidence="3 9">5.1.1.7</ecNumber>
    </recommendedName>
    <alternativeName>
        <fullName evidence="9">PLP-independent amino acid racemase</fullName>
    </alternativeName>
</protein>
<evidence type="ECO:0000256" key="3">
    <source>
        <dbReference type="ARBA" id="ARBA00013080"/>
    </source>
</evidence>
<comment type="function">
    <text evidence="9">Catalyzes the stereoinversion of LL-2,6-diaminopimelate (L,L-DAP) to meso-diaminopimelate (meso-DAP), a precursor of L-lysine and an essential component of the bacterial peptidoglycan.</text>
</comment>
<feature type="binding site" evidence="9">
    <location>
        <position position="11"/>
    </location>
    <ligand>
        <name>substrate</name>
    </ligand>
</feature>
<comment type="subunit">
    <text evidence="9">Homodimer.</text>
</comment>
<keyword evidence="4 9" id="KW-0963">Cytoplasm</keyword>
<reference evidence="11" key="2">
    <citation type="submission" date="2021-04" db="EMBL/GenBank/DDBJ databases">
        <authorList>
            <person name="Gilroy R."/>
        </authorList>
    </citation>
    <scope>NUCLEOTIDE SEQUENCE</scope>
    <source>
        <strain evidence="11">378</strain>
    </source>
</reference>
<organism evidence="11 12">
    <name type="scientific">Candidatus Anaerobiospirillum pullicola</name>
    <dbReference type="NCBI Taxonomy" id="2838451"/>
    <lineage>
        <taxon>Bacteria</taxon>
        <taxon>Pseudomonadati</taxon>
        <taxon>Pseudomonadota</taxon>
        <taxon>Gammaproteobacteria</taxon>
        <taxon>Aeromonadales</taxon>
        <taxon>Succinivibrionaceae</taxon>
        <taxon>Anaerobiospirillum</taxon>
    </lineage>
</organism>
<keyword evidence="7 9" id="KW-0413">Isomerase</keyword>
<keyword evidence="5 9" id="KW-0028">Amino-acid biosynthesis</keyword>
<evidence type="ECO:0000313" key="12">
    <source>
        <dbReference type="Proteomes" id="UP000733611"/>
    </source>
</evidence>
<feature type="active site" evidence="10">
    <location>
        <position position="73"/>
    </location>
</feature>
<evidence type="ECO:0000256" key="9">
    <source>
        <dbReference type="HAMAP-Rule" id="MF_00197"/>
    </source>
</evidence>
<evidence type="ECO:0000256" key="10">
    <source>
        <dbReference type="PROSITE-ProRule" id="PRU10125"/>
    </source>
</evidence>
<dbReference type="EC" id="5.1.1.7" evidence="3 9"/>
<dbReference type="PANTHER" id="PTHR31689:SF0">
    <property type="entry name" value="DIAMINOPIMELATE EPIMERASE"/>
    <property type="match status" value="1"/>
</dbReference>
<feature type="binding site" evidence="9">
    <location>
        <position position="174"/>
    </location>
    <ligand>
        <name>substrate</name>
    </ligand>
</feature>
<feature type="binding site" evidence="9">
    <location>
        <position position="207"/>
    </location>
    <ligand>
        <name>substrate</name>
    </ligand>
</feature>
<evidence type="ECO:0000256" key="6">
    <source>
        <dbReference type="ARBA" id="ARBA00023154"/>
    </source>
</evidence>
<reference evidence="11" key="1">
    <citation type="journal article" date="2021" name="PeerJ">
        <title>Extensive microbial diversity within the chicken gut microbiome revealed by metagenomics and culture.</title>
        <authorList>
            <person name="Gilroy R."/>
            <person name="Ravi A."/>
            <person name="Getino M."/>
            <person name="Pursley I."/>
            <person name="Horton D.L."/>
            <person name="Alikhan N.F."/>
            <person name="Baker D."/>
            <person name="Gharbi K."/>
            <person name="Hall N."/>
            <person name="Watson M."/>
            <person name="Adriaenssens E.M."/>
            <person name="Foster-Nyarko E."/>
            <person name="Jarju S."/>
            <person name="Secka A."/>
            <person name="Antonio M."/>
            <person name="Oren A."/>
            <person name="Chaudhuri R.R."/>
            <person name="La Ragione R."/>
            <person name="Hildebrand F."/>
            <person name="Pallen M.J."/>
        </authorList>
    </citation>
    <scope>NUCLEOTIDE SEQUENCE</scope>
    <source>
        <strain evidence="11">378</strain>
    </source>
</reference>
<dbReference type="Gene3D" id="3.10.310.10">
    <property type="entry name" value="Diaminopimelate Epimerase, Chain A, domain 1"/>
    <property type="match status" value="2"/>
</dbReference>
<feature type="binding site" evidence="9">
    <location>
        <position position="64"/>
    </location>
    <ligand>
        <name>substrate</name>
    </ligand>
</feature>
<feature type="binding site" evidence="9">
    <location>
        <begin position="74"/>
        <end position="75"/>
    </location>
    <ligand>
        <name>substrate</name>
    </ligand>
</feature>
<name>A0A948TH72_9GAMM</name>
<evidence type="ECO:0000313" key="11">
    <source>
        <dbReference type="EMBL" id="MBU3844702.1"/>
    </source>
</evidence>
<evidence type="ECO:0000256" key="1">
    <source>
        <dbReference type="ARBA" id="ARBA00005196"/>
    </source>
</evidence>
<dbReference type="InterPro" id="IPR001653">
    <property type="entry name" value="DAP_epimerase_DapF"/>
</dbReference>
<feature type="binding site" evidence="9">
    <location>
        <position position="44"/>
    </location>
    <ligand>
        <name>substrate</name>
    </ligand>
</feature>
<evidence type="ECO:0000256" key="5">
    <source>
        <dbReference type="ARBA" id="ARBA00022605"/>
    </source>
</evidence>
<feature type="binding site" evidence="9">
    <location>
        <begin position="225"/>
        <end position="226"/>
    </location>
    <ligand>
        <name>substrate</name>
    </ligand>
</feature>
<keyword evidence="6 9" id="KW-0457">Lysine biosynthesis</keyword>
<proteinExistence type="inferred from homology"/>
<comment type="catalytic activity">
    <reaction evidence="8 9">
        <text>(2S,6S)-2,6-diaminopimelate = meso-2,6-diaminopimelate</text>
        <dbReference type="Rhea" id="RHEA:15393"/>
        <dbReference type="ChEBI" id="CHEBI:57609"/>
        <dbReference type="ChEBI" id="CHEBI:57791"/>
        <dbReference type="EC" id="5.1.1.7"/>
    </reaction>
</comment>
<feature type="site" description="Important for dimerization" evidence="9">
    <location>
        <position position="285"/>
    </location>
</feature>
<comment type="similarity">
    <text evidence="2 9">Belongs to the diaminopimelate epimerase family.</text>
</comment>
<evidence type="ECO:0000256" key="4">
    <source>
        <dbReference type="ARBA" id="ARBA00022490"/>
    </source>
</evidence>